<dbReference type="PRINTS" id="PR00756">
    <property type="entry name" value="ALADIPTASE"/>
</dbReference>
<dbReference type="InterPro" id="IPR042097">
    <property type="entry name" value="Aminopeptidase_N-like_N_sf"/>
</dbReference>
<evidence type="ECO:0000256" key="4">
    <source>
        <dbReference type="ARBA" id="ARBA00022670"/>
    </source>
</evidence>
<dbReference type="PANTHER" id="PTHR11533:SF174">
    <property type="entry name" value="PUROMYCIN-SENSITIVE AMINOPEPTIDASE-RELATED"/>
    <property type="match status" value="1"/>
</dbReference>
<feature type="domain" description="ERAP1-like C-terminal" evidence="15">
    <location>
        <begin position="558"/>
        <end position="866"/>
    </location>
</feature>
<dbReference type="Gene3D" id="1.10.390.10">
    <property type="entry name" value="Neutral Protease Domain 2"/>
    <property type="match status" value="1"/>
</dbReference>
<protein>
    <recommendedName>
        <fullName evidence="12">Aminopeptidase</fullName>
        <ecNumber evidence="12">3.4.11.-</ecNumber>
    </recommendedName>
</protein>
<accession>A0AAW4RNC0</accession>
<evidence type="ECO:0000259" key="15">
    <source>
        <dbReference type="Pfam" id="PF11838"/>
    </source>
</evidence>
<comment type="caution">
    <text evidence="17">The sequence shown here is derived from an EMBL/GenBank/DDBJ whole genome shotgun (WGS) entry which is preliminary data.</text>
</comment>
<dbReference type="Gene3D" id="1.25.50.20">
    <property type="match status" value="1"/>
</dbReference>
<evidence type="ECO:0000259" key="16">
    <source>
        <dbReference type="Pfam" id="PF17900"/>
    </source>
</evidence>
<comment type="cofactor">
    <cofactor evidence="10 12">
        <name>Zn(2+)</name>
        <dbReference type="ChEBI" id="CHEBI:29105"/>
    </cofactor>
    <text evidence="10 12">Binds 1 zinc ion per subunit.</text>
</comment>
<dbReference type="GO" id="GO:0005737">
    <property type="term" value="C:cytoplasm"/>
    <property type="evidence" value="ECO:0007669"/>
    <property type="project" value="TreeGrafter"/>
</dbReference>
<evidence type="ECO:0000256" key="8">
    <source>
        <dbReference type="ARBA" id="ARBA00023049"/>
    </source>
</evidence>
<dbReference type="EMBL" id="LOKL01000108">
    <property type="protein sequence ID" value="MBZ3924363.1"/>
    <property type="molecule type" value="Genomic_DNA"/>
</dbReference>
<dbReference type="SUPFAM" id="SSF63737">
    <property type="entry name" value="Leukotriene A4 hydrolase N-terminal domain"/>
    <property type="match status" value="1"/>
</dbReference>
<evidence type="ECO:0000256" key="12">
    <source>
        <dbReference type="RuleBase" id="RU364040"/>
    </source>
</evidence>
<dbReference type="InterPro" id="IPR045357">
    <property type="entry name" value="Aminopeptidase_N-like_N"/>
</dbReference>
<comment type="catalytic activity">
    <reaction evidence="1">
        <text>Release of an N-terminal amino acid, Xaa-|-Yaa- from a peptide, amide or arylamide. Xaa is preferably Ala, but may be most amino acids including Pro (slow action). When a terminal hydrophobic residue is followed by a prolyl residue, the two may be released as an intact Xaa-Pro dipeptide.</text>
        <dbReference type="EC" id="3.4.11.2"/>
    </reaction>
</comment>
<evidence type="ECO:0000256" key="9">
    <source>
        <dbReference type="PIRSR" id="PIRSR634016-1"/>
    </source>
</evidence>
<dbReference type="InterPro" id="IPR024571">
    <property type="entry name" value="ERAP1-like_C_dom"/>
</dbReference>
<dbReference type="GO" id="GO:0008270">
    <property type="term" value="F:zinc ion binding"/>
    <property type="evidence" value="ECO:0007669"/>
    <property type="project" value="UniProtKB-UniRule"/>
</dbReference>
<feature type="binding site" evidence="10">
    <location>
        <position position="338"/>
    </location>
    <ligand>
        <name>Zn(2+)</name>
        <dbReference type="ChEBI" id="CHEBI:29105"/>
        <note>catalytic</note>
    </ligand>
</feature>
<evidence type="ECO:0000256" key="3">
    <source>
        <dbReference type="ARBA" id="ARBA00022438"/>
    </source>
</evidence>
<dbReference type="Pfam" id="PF17900">
    <property type="entry name" value="Peptidase_M1_N"/>
    <property type="match status" value="1"/>
</dbReference>
<dbReference type="InterPro" id="IPR001930">
    <property type="entry name" value="Peptidase_M1"/>
</dbReference>
<comment type="similarity">
    <text evidence="2 12">Belongs to the peptidase M1 family.</text>
</comment>
<keyword evidence="4 12" id="KW-0645">Protease</keyword>
<proteinExistence type="inferred from homology"/>
<gene>
    <name evidence="17" type="ORF">Xseb_10525</name>
</gene>
<dbReference type="PANTHER" id="PTHR11533">
    <property type="entry name" value="PROTEASE M1 ZINC METALLOPROTEASE"/>
    <property type="match status" value="1"/>
</dbReference>
<dbReference type="Gene3D" id="2.60.40.1910">
    <property type="match status" value="1"/>
</dbReference>
<evidence type="ECO:0000256" key="7">
    <source>
        <dbReference type="ARBA" id="ARBA00022833"/>
    </source>
</evidence>
<dbReference type="GO" id="GO:0016020">
    <property type="term" value="C:membrane"/>
    <property type="evidence" value="ECO:0007669"/>
    <property type="project" value="TreeGrafter"/>
</dbReference>
<dbReference type="GO" id="GO:0070006">
    <property type="term" value="F:metalloaminopeptidase activity"/>
    <property type="evidence" value="ECO:0007669"/>
    <property type="project" value="TreeGrafter"/>
</dbReference>
<dbReference type="GO" id="GO:0043171">
    <property type="term" value="P:peptide catabolic process"/>
    <property type="evidence" value="ECO:0007669"/>
    <property type="project" value="TreeGrafter"/>
</dbReference>
<dbReference type="CDD" id="cd09601">
    <property type="entry name" value="M1_APN-Q_like"/>
    <property type="match status" value="1"/>
</dbReference>
<dbReference type="AlphaFoldDB" id="A0AAW4RNC0"/>
<dbReference type="GO" id="GO:0006508">
    <property type="term" value="P:proteolysis"/>
    <property type="evidence" value="ECO:0007669"/>
    <property type="project" value="UniProtKB-KW"/>
</dbReference>
<dbReference type="InterPro" id="IPR027268">
    <property type="entry name" value="Peptidase_M4/M1_CTD_sf"/>
</dbReference>
<evidence type="ECO:0000313" key="17">
    <source>
        <dbReference type="EMBL" id="MBZ3924363.1"/>
    </source>
</evidence>
<name>A0AAW4RNC0_XANCI</name>
<keyword evidence="7 10" id="KW-0862">Zinc</keyword>
<keyword evidence="8 12" id="KW-0482">Metalloprotease</keyword>
<feature type="active site" description="Proton acceptor" evidence="9">
    <location>
        <position position="339"/>
    </location>
</feature>
<evidence type="ECO:0000313" key="18">
    <source>
        <dbReference type="Proteomes" id="UP000825388"/>
    </source>
</evidence>
<feature type="domain" description="Peptidase M1 membrane alanine aminopeptidase" evidence="14">
    <location>
        <begin position="266"/>
        <end position="471"/>
    </location>
</feature>
<feature type="domain" description="Aminopeptidase N-like N-terminal" evidence="16">
    <location>
        <begin position="49"/>
        <end position="231"/>
    </location>
</feature>
<dbReference type="Pfam" id="PF11838">
    <property type="entry name" value="ERAP1_C"/>
    <property type="match status" value="1"/>
</dbReference>
<feature type="binding site" evidence="10">
    <location>
        <position position="342"/>
    </location>
    <ligand>
        <name>Zn(2+)</name>
        <dbReference type="ChEBI" id="CHEBI:29105"/>
        <note>catalytic</note>
    </ligand>
</feature>
<keyword evidence="5 10" id="KW-0479">Metal-binding</keyword>
<keyword evidence="3 12" id="KW-0031">Aminopeptidase</keyword>
<dbReference type="InterPro" id="IPR050344">
    <property type="entry name" value="Peptidase_M1_aminopeptidases"/>
</dbReference>
<evidence type="ECO:0000256" key="5">
    <source>
        <dbReference type="ARBA" id="ARBA00022723"/>
    </source>
</evidence>
<evidence type="ECO:0000256" key="13">
    <source>
        <dbReference type="SAM" id="SignalP"/>
    </source>
</evidence>
<dbReference type="FunFam" id="1.10.390.10:FF:000006">
    <property type="entry name" value="Puromycin-sensitive aminopeptidase"/>
    <property type="match status" value="1"/>
</dbReference>
<dbReference type="Proteomes" id="UP000825388">
    <property type="component" value="Unassembled WGS sequence"/>
</dbReference>
<evidence type="ECO:0000256" key="2">
    <source>
        <dbReference type="ARBA" id="ARBA00010136"/>
    </source>
</evidence>
<dbReference type="GO" id="GO:0042277">
    <property type="term" value="F:peptide binding"/>
    <property type="evidence" value="ECO:0007669"/>
    <property type="project" value="TreeGrafter"/>
</dbReference>
<dbReference type="GO" id="GO:0016285">
    <property type="term" value="F:alanyl aminopeptidase activity"/>
    <property type="evidence" value="ECO:0007669"/>
    <property type="project" value="UniProtKB-EC"/>
</dbReference>
<organism evidence="17 18">
    <name type="scientific">Xanthomonas citri pv. sesbaniae</name>
    <dbReference type="NCBI Taxonomy" id="473425"/>
    <lineage>
        <taxon>Bacteria</taxon>
        <taxon>Pseudomonadati</taxon>
        <taxon>Pseudomonadota</taxon>
        <taxon>Gammaproteobacteria</taxon>
        <taxon>Lysobacterales</taxon>
        <taxon>Lysobacteraceae</taxon>
        <taxon>Xanthomonas</taxon>
    </lineage>
</organism>
<dbReference type="Gene3D" id="2.60.40.1730">
    <property type="entry name" value="tricorn interacting facor f3 domain"/>
    <property type="match status" value="1"/>
</dbReference>
<evidence type="ECO:0000256" key="1">
    <source>
        <dbReference type="ARBA" id="ARBA00000098"/>
    </source>
</evidence>
<evidence type="ECO:0000256" key="6">
    <source>
        <dbReference type="ARBA" id="ARBA00022801"/>
    </source>
</evidence>
<dbReference type="InterPro" id="IPR034016">
    <property type="entry name" value="M1_APN-typ"/>
</dbReference>
<dbReference type="InterPro" id="IPR014782">
    <property type="entry name" value="Peptidase_M1_dom"/>
</dbReference>
<dbReference type="Pfam" id="PF01433">
    <property type="entry name" value="Peptidase_M1"/>
    <property type="match status" value="1"/>
</dbReference>
<feature type="binding site" evidence="10">
    <location>
        <position position="361"/>
    </location>
    <ligand>
        <name>Zn(2+)</name>
        <dbReference type="ChEBI" id="CHEBI:29105"/>
        <note>catalytic</note>
    </ligand>
</feature>
<keyword evidence="13" id="KW-0732">Signal</keyword>
<sequence>MRPIPMTALVFALAGLTLFYPAQSRAGAQHDTAAPVEAVTTQLPRTARPTHYALEITPHADTLTFDAKAAIDIAVLQSTDRIVLQAAKLRIGKSTLTQGKSRKPQIAKLNLDAEAQTATFAFDKPLAPGNYVLTIDYSGAINTQVGGLFAADYASPHGQRRALLTQFQPADARSVIPCWDEPNFKATFDLAVTVPATQLAVSNMPVATSRVVAGGLKRVVFQRSPRMSTYLLFLAVGDFGRATVAADHNTEIGVVAQAGKLDQAQFALESTRSILHQYNHYFGVSYPLPKLDSVAAPARFNAAMENWGAILSAEGYVLLDPALSDSNSKQRMFGIAAHEIAHQWFGNLVTMAWWDDLWLNEGFANWMATRTTQTLHPEWDTDNILAARRSRSAMQRDAAATTHPVVQHIATVEQADQAFDEITYDKGEAVIAMLEDYIGADQWRDGVRRYMRQHRYGNTTTNDLWQQFDAVAPGKQFLQIAHDFTQQPGVPLIQVSTTCNAGSTTVSLQQREYTLDRPDKAPLRWHVPVVLRGAGGTQTRVLVEGSAQVHVPGCSVPVVVNAGQNGYYRTLYAPSHFKRLSEGFSTLRVVDQLGVLMDASALAATGLQHEAELLDLIDGVPAGASPALWNVVAATFGDIDALFDGDTAPQAAWRRYALSRLTPAFARLGWDAQADEPSQNKKAREQLISALSAMGDPSVIAEARSRFSAVHSNPNALPPEQRKTVLNIVAQHADAATWEALHAMASKETTAALRDQYYGLLASAQDPALAQRALELALTNEPGTATGVRMLLAVSGQHPELALDFAIAHRQQVDALSGGASDSGFYPRLVGNSANPQTADKLKAYADTYLKPDARGNAQTAINAIQTRAKARERRAPEITAWLRARRG</sequence>
<evidence type="ECO:0000259" key="14">
    <source>
        <dbReference type="Pfam" id="PF01433"/>
    </source>
</evidence>
<feature type="signal peptide" evidence="13">
    <location>
        <begin position="1"/>
        <end position="26"/>
    </location>
</feature>
<keyword evidence="6 12" id="KW-0378">Hydrolase</keyword>
<evidence type="ECO:0000256" key="10">
    <source>
        <dbReference type="PIRSR" id="PIRSR634016-3"/>
    </source>
</evidence>
<feature type="site" description="Transition state stabilizer" evidence="11">
    <location>
        <position position="424"/>
    </location>
</feature>
<dbReference type="SUPFAM" id="SSF55486">
    <property type="entry name" value="Metalloproteases ('zincins'), catalytic domain"/>
    <property type="match status" value="1"/>
</dbReference>
<feature type="chain" id="PRO_5043386119" description="Aminopeptidase" evidence="13">
    <location>
        <begin position="27"/>
        <end position="888"/>
    </location>
</feature>
<reference evidence="17" key="1">
    <citation type="submission" date="2015-12" db="EMBL/GenBank/DDBJ databases">
        <authorList>
            <person name="Bansal K."/>
            <person name="Midha S."/>
            <person name="Patil P.B."/>
        </authorList>
    </citation>
    <scope>NUCLEOTIDE SEQUENCE</scope>
    <source>
        <strain evidence="17">LMG867</strain>
    </source>
</reference>
<dbReference type="EC" id="3.4.11.-" evidence="12"/>
<dbReference type="RefSeq" id="WP_089112900.1">
    <property type="nucleotide sequence ID" value="NZ_LOKL01000108.1"/>
</dbReference>
<dbReference type="GO" id="GO:0005615">
    <property type="term" value="C:extracellular space"/>
    <property type="evidence" value="ECO:0007669"/>
    <property type="project" value="TreeGrafter"/>
</dbReference>
<evidence type="ECO:0000256" key="11">
    <source>
        <dbReference type="PIRSR" id="PIRSR634016-4"/>
    </source>
</evidence>